<evidence type="ECO:0000259" key="8">
    <source>
        <dbReference type="Pfam" id="PF02518"/>
    </source>
</evidence>
<dbReference type="EMBL" id="BOOZ01000022">
    <property type="protein sequence ID" value="GIJ10495.1"/>
    <property type="molecule type" value="Genomic_DNA"/>
</dbReference>
<dbReference type="InterPro" id="IPR036890">
    <property type="entry name" value="HATPase_C_sf"/>
</dbReference>
<protein>
    <recommendedName>
        <fullName evidence="2">histidine kinase</fullName>
        <ecNumber evidence="2">2.7.13.3</ecNumber>
    </recommendedName>
</protein>
<feature type="transmembrane region" description="Helical" evidence="7">
    <location>
        <begin position="162"/>
        <end position="181"/>
    </location>
</feature>
<dbReference type="Proteomes" id="UP000647017">
    <property type="component" value="Unassembled WGS sequence"/>
</dbReference>
<dbReference type="InterPro" id="IPR050482">
    <property type="entry name" value="Sensor_HK_TwoCompSys"/>
</dbReference>
<feature type="transmembrane region" description="Helical" evidence="7">
    <location>
        <begin position="108"/>
        <end position="126"/>
    </location>
</feature>
<evidence type="ECO:0000256" key="6">
    <source>
        <dbReference type="SAM" id="MobiDB-lite"/>
    </source>
</evidence>
<feature type="region of interest" description="Disordered" evidence="6">
    <location>
        <begin position="1"/>
        <end position="37"/>
    </location>
</feature>
<dbReference type="SUPFAM" id="SSF55874">
    <property type="entry name" value="ATPase domain of HSP90 chaperone/DNA topoisomerase II/histidine kinase"/>
    <property type="match status" value="1"/>
</dbReference>
<keyword evidence="10" id="KW-1185">Reference proteome</keyword>
<dbReference type="EC" id="2.7.13.3" evidence="2"/>
<feature type="transmembrane region" description="Helical" evidence="7">
    <location>
        <begin position="70"/>
        <end position="88"/>
    </location>
</feature>
<reference evidence="9 10" key="1">
    <citation type="submission" date="2021-01" db="EMBL/GenBank/DDBJ databases">
        <title>Whole genome shotgun sequence of Verrucosispora andamanensis NBRC 109075.</title>
        <authorList>
            <person name="Komaki H."/>
            <person name="Tamura T."/>
        </authorList>
    </citation>
    <scope>NUCLEOTIDE SEQUENCE [LARGE SCALE GENOMIC DNA]</scope>
    <source>
        <strain evidence="9 10">NBRC 109075</strain>
    </source>
</reference>
<feature type="transmembrane region" description="Helical" evidence="7">
    <location>
        <begin position="133"/>
        <end position="150"/>
    </location>
</feature>
<keyword evidence="5" id="KW-0902">Two-component regulatory system</keyword>
<evidence type="ECO:0000313" key="9">
    <source>
        <dbReference type="EMBL" id="GIJ10495.1"/>
    </source>
</evidence>
<keyword evidence="3" id="KW-0808">Transferase</keyword>
<evidence type="ECO:0000256" key="7">
    <source>
        <dbReference type="SAM" id="Phobius"/>
    </source>
</evidence>
<proteinExistence type="predicted"/>
<keyword evidence="7" id="KW-0812">Transmembrane</keyword>
<comment type="caution">
    <text evidence="9">The sequence shown here is derived from an EMBL/GenBank/DDBJ whole genome shotgun (WGS) entry which is preliminary data.</text>
</comment>
<evidence type="ECO:0000313" key="10">
    <source>
        <dbReference type="Proteomes" id="UP000647017"/>
    </source>
</evidence>
<evidence type="ECO:0000256" key="3">
    <source>
        <dbReference type="ARBA" id="ARBA00022679"/>
    </source>
</evidence>
<name>A0ABQ4HXV8_9ACTN</name>
<dbReference type="RefSeq" id="WP_204008748.1">
    <property type="nucleotide sequence ID" value="NZ_BOOZ01000022.1"/>
</dbReference>
<keyword evidence="4" id="KW-0418">Kinase</keyword>
<dbReference type="PANTHER" id="PTHR24421:SF10">
    <property type="entry name" value="NITRATE_NITRITE SENSOR PROTEIN NARQ"/>
    <property type="match status" value="1"/>
</dbReference>
<accession>A0ABQ4HXV8</accession>
<feature type="transmembrane region" description="Helical" evidence="7">
    <location>
        <begin position="186"/>
        <end position="203"/>
    </location>
</feature>
<organism evidence="9 10">
    <name type="scientific">Micromonospora andamanensis</name>
    <dbReference type="NCBI Taxonomy" id="1287068"/>
    <lineage>
        <taxon>Bacteria</taxon>
        <taxon>Bacillati</taxon>
        <taxon>Actinomycetota</taxon>
        <taxon>Actinomycetes</taxon>
        <taxon>Micromonosporales</taxon>
        <taxon>Micromonosporaceae</taxon>
        <taxon>Micromonospora</taxon>
    </lineage>
</organism>
<keyword evidence="7" id="KW-1133">Transmembrane helix</keyword>
<dbReference type="Gene3D" id="3.30.565.10">
    <property type="entry name" value="Histidine kinase-like ATPase, C-terminal domain"/>
    <property type="match status" value="1"/>
</dbReference>
<gene>
    <name evidence="9" type="ORF">Van01_37090</name>
</gene>
<dbReference type="InterPro" id="IPR003594">
    <property type="entry name" value="HATPase_dom"/>
</dbReference>
<evidence type="ECO:0000256" key="4">
    <source>
        <dbReference type="ARBA" id="ARBA00022777"/>
    </source>
</evidence>
<evidence type="ECO:0000256" key="5">
    <source>
        <dbReference type="ARBA" id="ARBA00023012"/>
    </source>
</evidence>
<feature type="domain" description="Histidine kinase/HSP90-like ATPase" evidence="8">
    <location>
        <begin position="362"/>
        <end position="444"/>
    </location>
</feature>
<dbReference type="PANTHER" id="PTHR24421">
    <property type="entry name" value="NITRATE/NITRITE SENSOR PROTEIN NARX-RELATED"/>
    <property type="match status" value="1"/>
</dbReference>
<dbReference type="CDD" id="cd16917">
    <property type="entry name" value="HATPase_UhpB-NarQ-NarX-like"/>
    <property type="match status" value="1"/>
</dbReference>
<evidence type="ECO:0000256" key="1">
    <source>
        <dbReference type="ARBA" id="ARBA00000085"/>
    </source>
</evidence>
<sequence length="452" mass="48668">MSIGRRPTSLRDTGSRPGDEAASDEESAHSDAAAPRVPGLSDRLTRRFVETWQGWIDARAMATLPGLDRALRFVAVLLFAHRASYLLPAASSLGATGATHYRSPGLNLTMVTVVVTWNAILAVAVWRRGWFTIRHVVIDIVVTCVLLFVANANLRDGFEISAANWMAKFALGTAALAGAVLSVSRLFVALAVLVLSAVAAIALRTGGLPPLESGFLNHVNSSLWFALLLHFMRRYLTAQADAVDAATSRRIAAETAAAAGQARFAERLRQFRHLHDTVLATLTAISRGGLDHRTEAVRARCGRDADYVRRLIAEERPEQTTSLGARLAEAADAADALGLRVHLLIGELPDEIPDRVLDGIGDATGEALNNVARHAGTERAWVSTDWTDRTLTVRIVDRGLGFTPDRVISGSGLRRSIKQRMGEVGGSAQVFSDPGEGTCVELVWHDRLPATG</sequence>
<dbReference type="Pfam" id="PF02518">
    <property type="entry name" value="HATPase_c"/>
    <property type="match status" value="1"/>
</dbReference>
<comment type="catalytic activity">
    <reaction evidence="1">
        <text>ATP + protein L-histidine = ADP + protein N-phospho-L-histidine.</text>
        <dbReference type="EC" id="2.7.13.3"/>
    </reaction>
</comment>
<keyword evidence="7" id="KW-0472">Membrane</keyword>
<evidence type="ECO:0000256" key="2">
    <source>
        <dbReference type="ARBA" id="ARBA00012438"/>
    </source>
</evidence>